<dbReference type="STRING" id="1341132.A0A3F3PK67"/>
<proteinExistence type="predicted"/>
<evidence type="ECO:0000313" key="2">
    <source>
        <dbReference type="Proteomes" id="UP000253729"/>
    </source>
</evidence>
<dbReference type="EMBL" id="KZ852092">
    <property type="protein sequence ID" value="RDH27344.1"/>
    <property type="molecule type" value="Genomic_DNA"/>
</dbReference>
<accession>A0A3F3PK67</accession>
<dbReference type="RefSeq" id="XP_026620366.1">
    <property type="nucleotide sequence ID" value="XM_026768230.1"/>
</dbReference>
<dbReference type="AlphaFoldDB" id="A0A3F3PK67"/>
<sequence>MVGSIFNVLPRRFRLSAGSSFLETLEWSQKNTLEDKSHQFCSLVDLEDLLLPGNQNQPLFNTCFSVESALSNGTGKLSFRPIETHEETHVCTWAIELLADNADVAGLERYTCCCDRSAGQD</sequence>
<dbReference type="Proteomes" id="UP000253729">
    <property type="component" value="Unassembled WGS sequence"/>
</dbReference>
<name>A0A3F3PK67_9EURO</name>
<dbReference type="SUPFAM" id="SSF52777">
    <property type="entry name" value="CoA-dependent acyltransferases"/>
    <property type="match status" value="1"/>
</dbReference>
<gene>
    <name evidence="1" type="ORF">BDQ94DRAFT_154009</name>
</gene>
<organism evidence="1 2">
    <name type="scientific">Aspergillus welwitschiae</name>
    <dbReference type="NCBI Taxonomy" id="1341132"/>
    <lineage>
        <taxon>Eukaryota</taxon>
        <taxon>Fungi</taxon>
        <taxon>Dikarya</taxon>
        <taxon>Ascomycota</taxon>
        <taxon>Pezizomycotina</taxon>
        <taxon>Eurotiomycetes</taxon>
        <taxon>Eurotiomycetidae</taxon>
        <taxon>Eurotiales</taxon>
        <taxon>Aspergillaceae</taxon>
        <taxon>Aspergillus</taxon>
        <taxon>Aspergillus subgen. Circumdati</taxon>
    </lineage>
</organism>
<evidence type="ECO:0000313" key="1">
    <source>
        <dbReference type="EMBL" id="RDH27344.1"/>
    </source>
</evidence>
<reference evidence="1 2" key="1">
    <citation type="submission" date="2018-07" db="EMBL/GenBank/DDBJ databases">
        <title>The genomes of Aspergillus section Nigri reveals drivers in fungal speciation.</title>
        <authorList>
            <consortium name="DOE Joint Genome Institute"/>
            <person name="Vesth T.C."/>
            <person name="Nybo J."/>
            <person name="Theobald S."/>
            <person name="Brandl J."/>
            <person name="Frisvad J.C."/>
            <person name="Nielsen K.F."/>
            <person name="Lyhne E.K."/>
            <person name="Kogle M.E."/>
            <person name="Kuo A."/>
            <person name="Riley R."/>
            <person name="Clum A."/>
            <person name="Nolan M."/>
            <person name="Lipzen A."/>
            <person name="Salamov A."/>
            <person name="Henrissat B."/>
            <person name="Wiebenga A."/>
            <person name="De vries R.P."/>
            <person name="Grigoriev I.V."/>
            <person name="Mortensen U.H."/>
            <person name="Andersen M.R."/>
            <person name="Baker S.E."/>
        </authorList>
    </citation>
    <scope>NUCLEOTIDE SEQUENCE [LARGE SCALE GENOMIC DNA]</scope>
    <source>
        <strain evidence="1 2">CBS 139.54b</strain>
    </source>
</reference>
<protein>
    <submittedName>
        <fullName evidence="1">Uncharacterized protein</fullName>
    </submittedName>
</protein>
<keyword evidence="2" id="KW-1185">Reference proteome</keyword>
<dbReference type="GeneID" id="38136586"/>
<dbReference type="Gene3D" id="3.30.559.30">
    <property type="entry name" value="Nonribosomal peptide synthetase, condensation domain"/>
    <property type="match status" value="1"/>
</dbReference>